<dbReference type="GO" id="GO:0006221">
    <property type="term" value="P:pyrimidine nucleotide biosynthetic process"/>
    <property type="evidence" value="ECO:0007669"/>
    <property type="project" value="InterPro"/>
</dbReference>
<evidence type="ECO:0000259" key="13">
    <source>
        <dbReference type="PROSITE" id="PS51384"/>
    </source>
</evidence>
<dbReference type="EMBL" id="MKQP01000111">
    <property type="protein sequence ID" value="OMD19787.1"/>
    <property type="molecule type" value="Genomic_DNA"/>
</dbReference>
<dbReference type="PANTHER" id="PTHR43513">
    <property type="entry name" value="DIHYDROOROTATE DEHYDROGENASE B (NAD(+)), ELECTRON TRANSFER SUBUNIT"/>
    <property type="match status" value="1"/>
</dbReference>
<dbReference type="GO" id="GO:0051537">
    <property type="term" value="F:2 iron, 2 sulfur cluster binding"/>
    <property type="evidence" value="ECO:0007669"/>
    <property type="project" value="UniProtKB-KW"/>
</dbReference>
<keyword evidence="3 11" id="KW-0285">Flavoprotein</keyword>
<protein>
    <submittedName>
        <fullName evidence="14">Dihydroorotate dehydrogenase electron transfer subunit</fullName>
    </submittedName>
</protein>
<dbReference type="AlphaFoldDB" id="A0A1R0WRA8"/>
<dbReference type="Gene3D" id="2.40.30.10">
    <property type="entry name" value="Translation factors"/>
    <property type="match status" value="1"/>
</dbReference>
<dbReference type="Gene3D" id="2.10.240.10">
    <property type="entry name" value="Dihydroorotate dehydrogenase, electron transfer subunit"/>
    <property type="match status" value="1"/>
</dbReference>
<dbReference type="InterPro" id="IPR017938">
    <property type="entry name" value="Riboflavin_synthase-like_b-brl"/>
</dbReference>
<comment type="caution">
    <text evidence="14">The sequence shown here is derived from an EMBL/GenBank/DDBJ whole genome shotgun (WGS) entry which is preliminary data.</text>
</comment>
<comment type="similarity">
    <text evidence="1">Belongs to the PyrK family.</text>
</comment>
<dbReference type="SUPFAM" id="SSF63380">
    <property type="entry name" value="Riboflavin synthase domain-like"/>
    <property type="match status" value="1"/>
</dbReference>
<dbReference type="Gene3D" id="3.40.50.80">
    <property type="entry name" value="Nucleotide-binding domain of ferredoxin-NADP reductase (FNR) module"/>
    <property type="match status" value="1"/>
</dbReference>
<dbReference type="PIRSF" id="PIRSF006816">
    <property type="entry name" value="Cyc3_hyd_g"/>
    <property type="match status" value="1"/>
</dbReference>
<evidence type="ECO:0000256" key="4">
    <source>
        <dbReference type="ARBA" id="ARBA00022714"/>
    </source>
</evidence>
<keyword evidence="4 12" id="KW-0001">2Fe-2S</keyword>
<proteinExistence type="inferred from homology"/>
<dbReference type="GO" id="GO:0016491">
    <property type="term" value="F:oxidoreductase activity"/>
    <property type="evidence" value="ECO:0007669"/>
    <property type="project" value="InterPro"/>
</dbReference>
<evidence type="ECO:0000256" key="1">
    <source>
        <dbReference type="ARBA" id="ARBA00006422"/>
    </source>
</evidence>
<dbReference type="CDD" id="cd06218">
    <property type="entry name" value="DHOD_e_trans"/>
    <property type="match status" value="1"/>
</dbReference>
<evidence type="ECO:0000313" key="15">
    <source>
        <dbReference type="Proteomes" id="UP000187465"/>
    </source>
</evidence>
<reference evidence="14 15" key="1">
    <citation type="submission" date="2016-10" db="EMBL/GenBank/DDBJ databases">
        <title>Paenibacillus species isolates.</title>
        <authorList>
            <person name="Beno S.M."/>
        </authorList>
    </citation>
    <scope>NUCLEOTIDE SEQUENCE [LARGE SCALE GENOMIC DNA]</scope>
    <source>
        <strain evidence="14 15">FSL H7-0604</strain>
    </source>
</reference>
<evidence type="ECO:0000256" key="7">
    <source>
        <dbReference type="ARBA" id="ARBA00022982"/>
    </source>
</evidence>
<keyword evidence="7" id="KW-0249">Electron transport</keyword>
<dbReference type="PROSITE" id="PS51384">
    <property type="entry name" value="FAD_FR"/>
    <property type="match status" value="1"/>
</dbReference>
<dbReference type="PANTHER" id="PTHR43513:SF3">
    <property type="entry name" value="DIHYDROOROTATE DEHYDROGENASE B (NAD(+)), ELECTRON TRANSFER SUBUNIT-RELATED"/>
    <property type="match status" value="1"/>
</dbReference>
<keyword evidence="6 11" id="KW-0274">FAD</keyword>
<keyword evidence="8 12" id="KW-0408">Iron</keyword>
<evidence type="ECO:0000256" key="10">
    <source>
        <dbReference type="ARBA" id="ARBA00034078"/>
    </source>
</evidence>
<evidence type="ECO:0000256" key="11">
    <source>
        <dbReference type="PIRSR" id="PIRSR006816-1"/>
    </source>
</evidence>
<accession>A0A1R0WRA8</accession>
<comment type="cofactor">
    <cofactor evidence="10">
        <name>[2Fe-2S] cluster</name>
        <dbReference type="ChEBI" id="CHEBI:190135"/>
    </cofactor>
</comment>
<evidence type="ECO:0000313" key="14">
    <source>
        <dbReference type="EMBL" id="OMD19787.1"/>
    </source>
</evidence>
<keyword evidence="9 12" id="KW-0411">Iron-sulfur</keyword>
<gene>
    <name evidence="14" type="ORF">BJP51_10650</name>
</gene>
<feature type="binding site" evidence="12">
    <location>
        <position position="219"/>
    </location>
    <ligand>
        <name>[2Fe-2S] cluster</name>
        <dbReference type="ChEBI" id="CHEBI:190135"/>
    </ligand>
</feature>
<dbReference type="Proteomes" id="UP000187465">
    <property type="component" value="Unassembled WGS sequence"/>
</dbReference>
<evidence type="ECO:0000256" key="2">
    <source>
        <dbReference type="ARBA" id="ARBA00022448"/>
    </source>
</evidence>
<evidence type="ECO:0000256" key="6">
    <source>
        <dbReference type="ARBA" id="ARBA00022827"/>
    </source>
</evidence>
<evidence type="ECO:0000256" key="8">
    <source>
        <dbReference type="ARBA" id="ARBA00023004"/>
    </source>
</evidence>
<dbReference type="InterPro" id="IPR037117">
    <property type="entry name" value="Dihydroorotate_DH_ele_sf"/>
</dbReference>
<evidence type="ECO:0000256" key="9">
    <source>
        <dbReference type="ARBA" id="ARBA00023014"/>
    </source>
</evidence>
<dbReference type="InterPro" id="IPR050353">
    <property type="entry name" value="PyrK_electron_transfer"/>
</dbReference>
<dbReference type="GO" id="GO:0046872">
    <property type="term" value="F:metal ion binding"/>
    <property type="evidence" value="ECO:0007669"/>
    <property type="project" value="UniProtKB-KW"/>
</dbReference>
<dbReference type="GO" id="GO:0050660">
    <property type="term" value="F:flavin adenine dinucleotide binding"/>
    <property type="evidence" value="ECO:0007669"/>
    <property type="project" value="InterPro"/>
</dbReference>
<dbReference type="SUPFAM" id="SSF52343">
    <property type="entry name" value="Ferredoxin reductase-like, C-terminal NADP-linked domain"/>
    <property type="match status" value="1"/>
</dbReference>
<comment type="cofactor">
    <cofactor evidence="11">
        <name>FAD</name>
        <dbReference type="ChEBI" id="CHEBI:57692"/>
    </cofactor>
    <text evidence="11">Binds 1 FAD per subunit.</text>
</comment>
<keyword evidence="2" id="KW-0813">Transport</keyword>
<dbReference type="NCBIfam" id="NF000798">
    <property type="entry name" value="PRK00054.1-3"/>
    <property type="match status" value="1"/>
</dbReference>
<dbReference type="Pfam" id="PF10418">
    <property type="entry name" value="DHODB_Fe-S_bind"/>
    <property type="match status" value="1"/>
</dbReference>
<feature type="binding site" evidence="12">
    <location>
        <position position="207"/>
    </location>
    <ligand>
        <name>[2Fe-2S] cluster</name>
        <dbReference type="ChEBI" id="CHEBI:190135"/>
    </ligand>
</feature>
<dbReference type="RefSeq" id="WP_076141997.1">
    <property type="nucleotide sequence ID" value="NZ_MKQP01000111.1"/>
</dbReference>
<feature type="domain" description="FAD-binding FR-type" evidence="13">
    <location>
        <begin position="1"/>
        <end position="91"/>
    </location>
</feature>
<feature type="binding site" evidence="12">
    <location>
        <position position="199"/>
    </location>
    <ligand>
        <name>[2Fe-2S] cluster</name>
        <dbReference type="ChEBI" id="CHEBI:190135"/>
    </ligand>
</feature>
<dbReference type="InterPro" id="IPR039261">
    <property type="entry name" value="FNR_nucleotide-bd"/>
</dbReference>
<name>A0A1R0WRA8_9BACL</name>
<evidence type="ECO:0000256" key="12">
    <source>
        <dbReference type="PIRSR" id="PIRSR006816-2"/>
    </source>
</evidence>
<feature type="binding site" evidence="11">
    <location>
        <begin position="66"/>
        <end position="67"/>
    </location>
    <ligand>
        <name>FAD</name>
        <dbReference type="ChEBI" id="CHEBI:57692"/>
    </ligand>
</feature>
<keyword evidence="5 12" id="KW-0479">Metal-binding</keyword>
<dbReference type="InterPro" id="IPR019480">
    <property type="entry name" value="Dihydroorotate_DH_Fe-S-bd"/>
</dbReference>
<dbReference type="InterPro" id="IPR017927">
    <property type="entry name" value="FAD-bd_FR_type"/>
</dbReference>
<organism evidence="14 15">
    <name type="scientific">Paenibacillus odorifer</name>
    <dbReference type="NCBI Taxonomy" id="189426"/>
    <lineage>
        <taxon>Bacteria</taxon>
        <taxon>Bacillati</taxon>
        <taxon>Bacillota</taxon>
        <taxon>Bacilli</taxon>
        <taxon>Bacillales</taxon>
        <taxon>Paenibacillaceae</taxon>
        <taxon>Paenibacillus</taxon>
    </lineage>
</organism>
<comment type="cofactor">
    <cofactor evidence="12">
        <name>[2Fe-2S] cluster</name>
        <dbReference type="ChEBI" id="CHEBI:190135"/>
    </cofactor>
    <text evidence="12">Binds 1 [2Fe-2S] cluster per subunit.</text>
</comment>
<feature type="binding site" evidence="12">
    <location>
        <position position="204"/>
    </location>
    <ligand>
        <name>[2Fe-2S] cluster</name>
        <dbReference type="ChEBI" id="CHEBI:190135"/>
    </ligand>
</feature>
<sequence length="234" mass="25243">MGTVLSNERLTDGVYHLKVETNSGGAMGQFYMLRAWGAYPILSRPLSIHEVHEDSVEFLYHVVGEGTEIFSRLGSGDSVELEGPFGNGFPQVEGKVALIGGGIGIAPLYYCAKQLPGSDIFLGFSREAYRTEAFRPLASELVVDVGGLILDSVDFSQYDHVFVCGPHPMLKAAQRKGIAAEEAGIRTKVYLSLENRMACGIGACLVCSVSCRDGQKKACADGPVFLSEEVVFHD</sequence>
<evidence type="ECO:0000256" key="5">
    <source>
        <dbReference type="ARBA" id="ARBA00022723"/>
    </source>
</evidence>
<dbReference type="InterPro" id="IPR012165">
    <property type="entry name" value="Cyt_c3_hydrogenase_gsu"/>
</dbReference>
<feature type="binding site" evidence="11">
    <location>
        <begin position="44"/>
        <end position="47"/>
    </location>
    <ligand>
        <name>FAD</name>
        <dbReference type="ChEBI" id="CHEBI:57692"/>
    </ligand>
</feature>
<evidence type="ECO:0000256" key="3">
    <source>
        <dbReference type="ARBA" id="ARBA00022630"/>
    </source>
</evidence>